<keyword evidence="3" id="KW-1185">Reference proteome</keyword>
<feature type="signal peptide" evidence="1">
    <location>
        <begin position="1"/>
        <end position="25"/>
    </location>
</feature>
<keyword evidence="1" id="KW-0732">Signal</keyword>
<dbReference type="RefSeq" id="WP_159845483.1">
    <property type="nucleotide sequence ID" value="NZ_JAEUAX010000004.1"/>
</dbReference>
<reference evidence="2 3" key="1">
    <citation type="journal article" date="2021" name="MBio">
        <title>Poor Competitiveness of Bradyrhizobium in Pigeon Pea Root Colonization in Indian Soils.</title>
        <authorList>
            <person name="Chalasani D."/>
            <person name="Basu A."/>
            <person name="Pullabhotla S.V.S.R.N."/>
            <person name="Jorrin B."/>
            <person name="Neal A.L."/>
            <person name="Poole P.S."/>
            <person name="Podile A.R."/>
            <person name="Tkacz A."/>
        </authorList>
    </citation>
    <scope>NUCLEOTIDE SEQUENCE [LARGE SCALE GENOMIC DNA]</scope>
    <source>
        <strain evidence="2 3">HU12</strain>
    </source>
</reference>
<gene>
    <name evidence="2" type="ORF">JNB61_09775</name>
</gene>
<organism evidence="2 3">
    <name type="scientific">Microbacterium ureisolvens</name>
    <dbReference type="NCBI Taxonomy" id="2781186"/>
    <lineage>
        <taxon>Bacteria</taxon>
        <taxon>Bacillati</taxon>
        <taxon>Actinomycetota</taxon>
        <taxon>Actinomycetes</taxon>
        <taxon>Micrococcales</taxon>
        <taxon>Microbacteriaceae</taxon>
        <taxon>Microbacterium</taxon>
    </lineage>
</organism>
<evidence type="ECO:0000313" key="2">
    <source>
        <dbReference type="EMBL" id="MBW9110058.1"/>
    </source>
</evidence>
<evidence type="ECO:0000313" key="3">
    <source>
        <dbReference type="Proteomes" id="UP000777440"/>
    </source>
</evidence>
<proteinExistence type="predicted"/>
<accession>A0ABS7HYC3</accession>
<evidence type="ECO:0000256" key="1">
    <source>
        <dbReference type="SAM" id="SignalP"/>
    </source>
</evidence>
<dbReference type="Proteomes" id="UP000777440">
    <property type="component" value="Unassembled WGS sequence"/>
</dbReference>
<comment type="caution">
    <text evidence="2">The sequence shown here is derived from an EMBL/GenBank/DDBJ whole genome shotgun (WGS) entry which is preliminary data.</text>
</comment>
<sequence length="104" mass="10813">MRRKIMLGIAVGAVIALGSAGGAFAGEINGNGDPTPARDNARSLCVFSGLEDFDLEEPVSPGTVQNWGTVPKELRDQVSVHGAAQVDLFGFEEGCNAHLYPNGG</sequence>
<protein>
    <recommendedName>
        <fullName evidence="4">Phospholipase</fullName>
    </recommendedName>
</protein>
<dbReference type="EMBL" id="JAEUAX010000004">
    <property type="protein sequence ID" value="MBW9110058.1"/>
    <property type="molecule type" value="Genomic_DNA"/>
</dbReference>
<name>A0ABS7HYC3_9MICO</name>
<evidence type="ECO:0008006" key="4">
    <source>
        <dbReference type="Google" id="ProtNLM"/>
    </source>
</evidence>
<feature type="chain" id="PRO_5046859195" description="Phospholipase" evidence="1">
    <location>
        <begin position="26"/>
        <end position="104"/>
    </location>
</feature>